<keyword evidence="4 6" id="KW-1133">Transmembrane helix</keyword>
<keyword evidence="5 6" id="KW-0472">Membrane</keyword>
<dbReference type="EMBL" id="PNFZ01000005">
    <property type="protein sequence ID" value="PMB97647.1"/>
    <property type="molecule type" value="Genomic_DNA"/>
</dbReference>
<dbReference type="AlphaFoldDB" id="A0A2N6PG34"/>
<dbReference type="GO" id="GO:0005886">
    <property type="term" value="C:plasma membrane"/>
    <property type="evidence" value="ECO:0007669"/>
    <property type="project" value="UniProtKB-SubCell"/>
</dbReference>
<evidence type="ECO:0000256" key="1">
    <source>
        <dbReference type="ARBA" id="ARBA00004141"/>
    </source>
</evidence>
<dbReference type="InterPro" id="IPR051598">
    <property type="entry name" value="TSUP/Inactive_protease-like"/>
</dbReference>
<dbReference type="RefSeq" id="WP_102162404.1">
    <property type="nucleotide sequence ID" value="NZ_PNFZ01000005.1"/>
</dbReference>
<feature type="transmembrane region" description="Helical" evidence="6">
    <location>
        <begin position="135"/>
        <end position="164"/>
    </location>
</feature>
<feature type="transmembrane region" description="Helical" evidence="6">
    <location>
        <begin position="42"/>
        <end position="60"/>
    </location>
</feature>
<dbReference type="PANTHER" id="PTHR43701:SF2">
    <property type="entry name" value="MEMBRANE TRANSPORTER PROTEIN YJNA-RELATED"/>
    <property type="match status" value="1"/>
</dbReference>
<comment type="caution">
    <text evidence="7">The sequence shown here is derived from an EMBL/GenBank/DDBJ whole genome shotgun (WGS) entry which is preliminary data.</text>
</comment>
<sequence>MTVGAILFGLLTGSVIGLTGGGGAIVAVPALVYGLGMPMAKAVPTSLIVVASSSIVGVLPRLRSKMVDWTTAGTIGVTGMLTAIVGARVHDMFPEKGLMIAFGVLMLVAAIRMFMPMPYIDPDTGAFTGRRFAKGIAVGAVVGFLTGLLGVGGGFLIVPALTILMRVPMHIAVGTSLAVVALNSIAGAIGYFDRLPAIDWPMAITYTVCAMTAALVAGQLGRKLPNNIVRYGFATLVVLLAGFVFFETFVLQS</sequence>
<comment type="subcellular location">
    <subcellularLocation>
        <location evidence="6">Cell membrane</location>
        <topology evidence="6">Multi-pass membrane protein</topology>
    </subcellularLocation>
    <subcellularLocation>
        <location evidence="1">Membrane</location>
        <topology evidence="1">Multi-pass membrane protein</topology>
    </subcellularLocation>
</comment>
<proteinExistence type="inferred from homology"/>
<dbReference type="OrthoDB" id="3213420at2"/>
<keyword evidence="8" id="KW-1185">Reference proteome</keyword>
<accession>A0A2N6PG34</accession>
<evidence type="ECO:0000256" key="5">
    <source>
        <dbReference type="ARBA" id="ARBA00023136"/>
    </source>
</evidence>
<keyword evidence="3 6" id="KW-0812">Transmembrane</keyword>
<reference evidence="7 8" key="1">
    <citation type="submission" date="2017-09" db="EMBL/GenBank/DDBJ databases">
        <title>Bacterial strain isolated from the female urinary microbiota.</title>
        <authorList>
            <person name="Thomas-White K."/>
            <person name="Kumar N."/>
            <person name="Forster S."/>
            <person name="Putonti C."/>
            <person name="Lawley T."/>
            <person name="Wolfe A.J."/>
        </authorList>
    </citation>
    <scope>NUCLEOTIDE SEQUENCE [LARGE SCALE GENOMIC DNA]</scope>
    <source>
        <strain evidence="7 8">UMB0680</strain>
    </source>
</reference>
<feature type="transmembrane region" description="Helical" evidence="6">
    <location>
        <begin position="171"/>
        <end position="192"/>
    </location>
</feature>
<evidence type="ECO:0000256" key="6">
    <source>
        <dbReference type="RuleBase" id="RU363041"/>
    </source>
</evidence>
<feature type="transmembrane region" description="Helical" evidence="6">
    <location>
        <begin position="6"/>
        <end position="35"/>
    </location>
</feature>
<evidence type="ECO:0000256" key="3">
    <source>
        <dbReference type="ARBA" id="ARBA00022692"/>
    </source>
</evidence>
<name>A0A2N6PG34_9MICO</name>
<evidence type="ECO:0000313" key="7">
    <source>
        <dbReference type="EMBL" id="PMB97647.1"/>
    </source>
</evidence>
<feature type="transmembrane region" description="Helical" evidence="6">
    <location>
        <begin position="198"/>
        <end position="216"/>
    </location>
</feature>
<feature type="transmembrane region" description="Helical" evidence="6">
    <location>
        <begin position="228"/>
        <end position="246"/>
    </location>
</feature>
<gene>
    <name evidence="7" type="ORF">CJ198_09565</name>
</gene>
<keyword evidence="6" id="KW-1003">Cell membrane</keyword>
<dbReference type="PANTHER" id="PTHR43701">
    <property type="entry name" value="MEMBRANE TRANSPORTER PROTEIN MJ0441-RELATED"/>
    <property type="match status" value="1"/>
</dbReference>
<dbReference type="InterPro" id="IPR002781">
    <property type="entry name" value="TM_pro_TauE-like"/>
</dbReference>
<evidence type="ECO:0000313" key="8">
    <source>
        <dbReference type="Proteomes" id="UP000235703"/>
    </source>
</evidence>
<comment type="similarity">
    <text evidence="2 6">Belongs to the 4-toluene sulfonate uptake permease (TSUP) (TC 2.A.102) family.</text>
</comment>
<dbReference type="Pfam" id="PF01925">
    <property type="entry name" value="TauE"/>
    <property type="match status" value="1"/>
</dbReference>
<protein>
    <recommendedName>
        <fullName evidence="6">Probable membrane transporter protein</fullName>
    </recommendedName>
</protein>
<dbReference type="Proteomes" id="UP000235703">
    <property type="component" value="Unassembled WGS sequence"/>
</dbReference>
<organism evidence="7 8">
    <name type="scientific">Brevibacterium luteolum</name>
    <dbReference type="NCBI Taxonomy" id="199591"/>
    <lineage>
        <taxon>Bacteria</taxon>
        <taxon>Bacillati</taxon>
        <taxon>Actinomycetota</taxon>
        <taxon>Actinomycetes</taxon>
        <taxon>Micrococcales</taxon>
        <taxon>Brevibacteriaceae</taxon>
        <taxon>Brevibacterium</taxon>
    </lineage>
</organism>
<feature type="transmembrane region" description="Helical" evidence="6">
    <location>
        <begin position="97"/>
        <end position="115"/>
    </location>
</feature>
<evidence type="ECO:0000256" key="4">
    <source>
        <dbReference type="ARBA" id="ARBA00022989"/>
    </source>
</evidence>
<evidence type="ECO:0000256" key="2">
    <source>
        <dbReference type="ARBA" id="ARBA00009142"/>
    </source>
</evidence>